<feature type="compositionally biased region" description="Basic residues" evidence="1">
    <location>
        <begin position="61"/>
        <end position="76"/>
    </location>
</feature>
<feature type="region of interest" description="Disordered" evidence="1">
    <location>
        <begin position="1"/>
        <end position="132"/>
    </location>
</feature>
<name>A0A7J7VUT2_PIPKU</name>
<accession>A0A7J7VUT2</accession>
<dbReference type="OrthoDB" id="9742761at2759"/>
<protein>
    <submittedName>
        <fullName evidence="2">Uncharacterized protein</fullName>
    </submittedName>
</protein>
<comment type="caution">
    <text evidence="2">The sequence shown here is derived from an EMBL/GenBank/DDBJ whole genome shotgun (WGS) entry which is preliminary data.</text>
</comment>
<feature type="compositionally biased region" description="Basic residues" evidence="1">
    <location>
        <begin position="1"/>
        <end position="12"/>
    </location>
</feature>
<feature type="compositionally biased region" description="Basic and acidic residues" evidence="1">
    <location>
        <begin position="100"/>
        <end position="110"/>
    </location>
</feature>
<evidence type="ECO:0000313" key="2">
    <source>
        <dbReference type="EMBL" id="KAF6328902.1"/>
    </source>
</evidence>
<keyword evidence="3" id="KW-1185">Reference proteome</keyword>
<feature type="compositionally biased region" description="Polar residues" evidence="1">
    <location>
        <begin position="119"/>
        <end position="132"/>
    </location>
</feature>
<gene>
    <name evidence="2" type="ORF">mPipKuh1_008244</name>
</gene>
<feature type="compositionally biased region" description="Basic and acidic residues" evidence="1">
    <location>
        <begin position="38"/>
        <end position="59"/>
    </location>
</feature>
<dbReference type="PANTHER" id="PTHR37876:SF1">
    <property type="entry name" value="SERINE_ARGININE REPETITIVE MATRIX PROTEIN 4-LIKE-RELATED"/>
    <property type="match status" value="1"/>
</dbReference>
<reference evidence="2 3" key="1">
    <citation type="journal article" date="2020" name="Nature">
        <title>Six reference-quality genomes reveal evolution of bat adaptations.</title>
        <authorList>
            <person name="Jebb D."/>
            <person name="Huang Z."/>
            <person name="Pippel M."/>
            <person name="Hughes G.M."/>
            <person name="Lavrichenko K."/>
            <person name="Devanna P."/>
            <person name="Winkler S."/>
            <person name="Jermiin L.S."/>
            <person name="Skirmuntt E.C."/>
            <person name="Katzourakis A."/>
            <person name="Burkitt-Gray L."/>
            <person name="Ray D.A."/>
            <person name="Sullivan K.A.M."/>
            <person name="Roscito J.G."/>
            <person name="Kirilenko B.M."/>
            <person name="Davalos L.M."/>
            <person name="Corthals A.P."/>
            <person name="Power M.L."/>
            <person name="Jones G."/>
            <person name="Ransome R.D."/>
            <person name="Dechmann D.K.N."/>
            <person name="Locatelli A.G."/>
            <person name="Puechmaille S.J."/>
            <person name="Fedrigo O."/>
            <person name="Jarvis E.D."/>
            <person name="Hiller M."/>
            <person name="Vernes S.C."/>
            <person name="Myers E.W."/>
            <person name="Teeling E.C."/>
        </authorList>
    </citation>
    <scope>NUCLEOTIDE SEQUENCE [LARGE SCALE GENOMIC DNA]</scope>
    <source>
        <strain evidence="2">MPipKuh1</strain>
        <tissue evidence="2">Flight muscle</tissue>
    </source>
</reference>
<dbReference type="EMBL" id="JACAGB010000013">
    <property type="protein sequence ID" value="KAF6328902.1"/>
    <property type="molecule type" value="Genomic_DNA"/>
</dbReference>
<dbReference type="InterPro" id="IPR040433">
    <property type="entry name" value="Spermatid_TP"/>
</dbReference>
<proteinExistence type="predicted"/>
<organism evidence="2 3">
    <name type="scientific">Pipistrellus kuhlii</name>
    <name type="common">Kuhl's pipistrelle</name>
    <dbReference type="NCBI Taxonomy" id="59472"/>
    <lineage>
        <taxon>Eukaryota</taxon>
        <taxon>Metazoa</taxon>
        <taxon>Chordata</taxon>
        <taxon>Craniata</taxon>
        <taxon>Vertebrata</taxon>
        <taxon>Euteleostomi</taxon>
        <taxon>Mammalia</taxon>
        <taxon>Eutheria</taxon>
        <taxon>Laurasiatheria</taxon>
        <taxon>Chiroptera</taxon>
        <taxon>Yangochiroptera</taxon>
        <taxon>Vespertilionidae</taxon>
        <taxon>Pipistrellus</taxon>
    </lineage>
</organism>
<sequence length="132" mass="15345">MAKTTTRVRRAHQGSSRKNTSPKTPGLKVKSKKSRHLALHDHDPKVKETRHRNEHEPRTTVKAKRPLPGSSRKKASLRTPRPSTKSKRSKGPILYGHYHRLQETLKRYENETEEDQEQKPTTSNSFWANWGF</sequence>
<dbReference type="AlphaFoldDB" id="A0A7J7VUT2"/>
<feature type="compositionally biased region" description="Polar residues" evidence="1">
    <location>
        <begin position="13"/>
        <end position="23"/>
    </location>
</feature>
<dbReference type="PANTHER" id="PTHR37876">
    <property type="entry name" value="PROTEIN GAR2-LIKE"/>
    <property type="match status" value="1"/>
</dbReference>
<dbReference type="Proteomes" id="UP000558488">
    <property type="component" value="Unassembled WGS sequence"/>
</dbReference>
<evidence type="ECO:0000313" key="3">
    <source>
        <dbReference type="Proteomes" id="UP000558488"/>
    </source>
</evidence>
<evidence type="ECO:0000256" key="1">
    <source>
        <dbReference type="SAM" id="MobiDB-lite"/>
    </source>
</evidence>